<dbReference type="InterPro" id="IPR039425">
    <property type="entry name" value="RNA_pol_sigma-70-like"/>
</dbReference>
<dbReference type="GO" id="GO:0006352">
    <property type="term" value="P:DNA-templated transcription initiation"/>
    <property type="evidence" value="ECO:0007669"/>
    <property type="project" value="InterPro"/>
</dbReference>
<feature type="domain" description="RNA polymerase sigma factor 70 region 4 type 2" evidence="6">
    <location>
        <begin position="109"/>
        <end position="160"/>
    </location>
</feature>
<keyword evidence="3" id="KW-0731">Sigma factor</keyword>
<dbReference type="NCBIfam" id="TIGR02937">
    <property type="entry name" value="sigma70-ECF"/>
    <property type="match status" value="1"/>
</dbReference>
<sequence>MFKDREKLLYAFTEQRAALTRFLARRLGCAALAEDLAQETWLRLAGRETAGIGNPRAYLFRIASNLAFDHQRHAGLGVEVEADAATVDAIADPKPTPEAEALQRSELARLLREVDNLPPRCREVFMLAKFEELSYAEIASRLGIAKNTVMVHMVKALATLERCMGDDASERDR</sequence>
<dbReference type="SUPFAM" id="SSF88659">
    <property type="entry name" value="Sigma3 and sigma4 domains of RNA polymerase sigma factors"/>
    <property type="match status" value="1"/>
</dbReference>
<protein>
    <submittedName>
        <fullName evidence="7">RNA polymerase sigma factor</fullName>
    </submittedName>
</protein>
<dbReference type="InterPro" id="IPR036388">
    <property type="entry name" value="WH-like_DNA-bd_sf"/>
</dbReference>
<dbReference type="RefSeq" id="WP_143489435.1">
    <property type="nucleotide sequence ID" value="NZ_VJOY01000012.1"/>
</dbReference>
<feature type="domain" description="RNA polymerase sigma-70 region 2" evidence="5">
    <location>
        <begin position="16"/>
        <end position="74"/>
    </location>
</feature>
<evidence type="ECO:0000256" key="2">
    <source>
        <dbReference type="ARBA" id="ARBA00023015"/>
    </source>
</evidence>
<dbReference type="InterPro" id="IPR013325">
    <property type="entry name" value="RNA_pol_sigma_r2"/>
</dbReference>
<dbReference type="Gene3D" id="1.10.1740.10">
    <property type="match status" value="1"/>
</dbReference>
<reference evidence="7 8" key="1">
    <citation type="submission" date="2019-07" db="EMBL/GenBank/DDBJ databases">
        <title>Pseudomonas mangiferae sp. nov., isolated from bark of mango tree in Thailand.</title>
        <authorList>
            <person name="Srisuk N."/>
            <person name="Anurat P."/>
        </authorList>
    </citation>
    <scope>NUCLEOTIDE SEQUENCE [LARGE SCALE GENOMIC DNA]</scope>
    <source>
        <strain evidence="7 8">DMKU_BBB3-04</strain>
    </source>
</reference>
<name>A0A553GW13_9PSED</name>
<dbReference type="AlphaFoldDB" id="A0A553GW13"/>
<dbReference type="PANTHER" id="PTHR43133">
    <property type="entry name" value="RNA POLYMERASE ECF-TYPE SIGMA FACTO"/>
    <property type="match status" value="1"/>
</dbReference>
<organism evidence="7 8">
    <name type="scientific">Pseudomonas mangiferae</name>
    <dbReference type="NCBI Taxonomy" id="2593654"/>
    <lineage>
        <taxon>Bacteria</taxon>
        <taxon>Pseudomonadati</taxon>
        <taxon>Pseudomonadota</taxon>
        <taxon>Gammaproteobacteria</taxon>
        <taxon>Pseudomonadales</taxon>
        <taxon>Pseudomonadaceae</taxon>
        <taxon>Pseudomonas</taxon>
    </lineage>
</organism>
<dbReference type="PANTHER" id="PTHR43133:SF63">
    <property type="entry name" value="RNA POLYMERASE SIGMA FACTOR FECI-RELATED"/>
    <property type="match status" value="1"/>
</dbReference>
<dbReference type="SUPFAM" id="SSF88946">
    <property type="entry name" value="Sigma2 domain of RNA polymerase sigma factors"/>
    <property type="match status" value="1"/>
</dbReference>
<accession>A0A553GW13</accession>
<dbReference type="GO" id="GO:0003677">
    <property type="term" value="F:DNA binding"/>
    <property type="evidence" value="ECO:0007669"/>
    <property type="project" value="InterPro"/>
</dbReference>
<evidence type="ECO:0000313" key="8">
    <source>
        <dbReference type="Proteomes" id="UP000315235"/>
    </source>
</evidence>
<dbReference type="CDD" id="cd06171">
    <property type="entry name" value="Sigma70_r4"/>
    <property type="match status" value="1"/>
</dbReference>
<proteinExistence type="inferred from homology"/>
<dbReference type="InterPro" id="IPR013249">
    <property type="entry name" value="RNA_pol_sigma70_r4_t2"/>
</dbReference>
<dbReference type="Proteomes" id="UP000315235">
    <property type="component" value="Unassembled WGS sequence"/>
</dbReference>
<comment type="similarity">
    <text evidence="1">Belongs to the sigma-70 factor family. ECF subfamily.</text>
</comment>
<evidence type="ECO:0000256" key="4">
    <source>
        <dbReference type="ARBA" id="ARBA00023163"/>
    </source>
</evidence>
<evidence type="ECO:0000259" key="5">
    <source>
        <dbReference type="Pfam" id="PF04542"/>
    </source>
</evidence>
<dbReference type="OrthoDB" id="8589148at2"/>
<dbReference type="Pfam" id="PF04542">
    <property type="entry name" value="Sigma70_r2"/>
    <property type="match status" value="1"/>
</dbReference>
<gene>
    <name evidence="7" type="ORF">FM069_16335</name>
</gene>
<dbReference type="InterPro" id="IPR014284">
    <property type="entry name" value="RNA_pol_sigma-70_dom"/>
</dbReference>
<dbReference type="InterPro" id="IPR013324">
    <property type="entry name" value="RNA_pol_sigma_r3/r4-like"/>
</dbReference>
<keyword evidence="2" id="KW-0805">Transcription regulation</keyword>
<evidence type="ECO:0000256" key="1">
    <source>
        <dbReference type="ARBA" id="ARBA00010641"/>
    </source>
</evidence>
<keyword evidence="4" id="KW-0804">Transcription</keyword>
<dbReference type="InterPro" id="IPR007627">
    <property type="entry name" value="RNA_pol_sigma70_r2"/>
</dbReference>
<dbReference type="Gene3D" id="1.10.10.10">
    <property type="entry name" value="Winged helix-like DNA-binding domain superfamily/Winged helix DNA-binding domain"/>
    <property type="match status" value="1"/>
</dbReference>
<comment type="caution">
    <text evidence="7">The sequence shown here is derived from an EMBL/GenBank/DDBJ whole genome shotgun (WGS) entry which is preliminary data.</text>
</comment>
<keyword evidence="8" id="KW-1185">Reference proteome</keyword>
<evidence type="ECO:0000313" key="7">
    <source>
        <dbReference type="EMBL" id="TRX73700.1"/>
    </source>
</evidence>
<dbReference type="Pfam" id="PF08281">
    <property type="entry name" value="Sigma70_r4_2"/>
    <property type="match status" value="1"/>
</dbReference>
<dbReference type="EMBL" id="VJOY01000012">
    <property type="protein sequence ID" value="TRX73700.1"/>
    <property type="molecule type" value="Genomic_DNA"/>
</dbReference>
<evidence type="ECO:0000259" key="6">
    <source>
        <dbReference type="Pfam" id="PF08281"/>
    </source>
</evidence>
<evidence type="ECO:0000256" key="3">
    <source>
        <dbReference type="ARBA" id="ARBA00023082"/>
    </source>
</evidence>
<dbReference type="GO" id="GO:0016987">
    <property type="term" value="F:sigma factor activity"/>
    <property type="evidence" value="ECO:0007669"/>
    <property type="project" value="UniProtKB-KW"/>
</dbReference>